<dbReference type="Proteomes" id="UP000195437">
    <property type="component" value="Chromosome"/>
</dbReference>
<evidence type="ECO:0000313" key="2">
    <source>
        <dbReference type="EMBL" id="ARU59904.1"/>
    </source>
</evidence>
<keyword evidence="1" id="KW-1133">Transmembrane helix</keyword>
<dbReference type="RefSeq" id="WP_087455291.1">
    <property type="nucleotide sequence ID" value="NZ_CP021434.1"/>
</dbReference>
<keyword evidence="1" id="KW-0812">Transmembrane</keyword>
<dbReference type="KEGG" id="tum:CBW65_01645"/>
<dbReference type="AlphaFoldDB" id="A0A1Y0IKK9"/>
<name>A0A1Y0IKK9_9BACL</name>
<proteinExistence type="predicted"/>
<accession>A0A1Y0IKK9</accession>
<keyword evidence="1" id="KW-0472">Membrane</keyword>
<gene>
    <name evidence="2" type="ORF">CBW65_01645</name>
</gene>
<evidence type="ECO:0000313" key="3">
    <source>
        <dbReference type="Proteomes" id="UP000195437"/>
    </source>
</evidence>
<dbReference type="OrthoDB" id="2922557at2"/>
<dbReference type="EMBL" id="CP021434">
    <property type="protein sequence ID" value="ARU59904.1"/>
    <property type="molecule type" value="Genomic_DNA"/>
</dbReference>
<protein>
    <submittedName>
        <fullName evidence="2">Uncharacterized protein</fullName>
    </submittedName>
</protein>
<organism evidence="2 3">
    <name type="scientific">Tumebacillus avium</name>
    <dbReference type="NCBI Taxonomy" id="1903704"/>
    <lineage>
        <taxon>Bacteria</taxon>
        <taxon>Bacillati</taxon>
        <taxon>Bacillota</taxon>
        <taxon>Bacilli</taxon>
        <taxon>Bacillales</taxon>
        <taxon>Alicyclobacillaceae</taxon>
        <taxon>Tumebacillus</taxon>
    </lineage>
</organism>
<sequence>MNFYHWWIYENIFNTTWFVWTFVIFILAFNIFSPVIIWLTFSGRKLKLQKKLLSKMKDV</sequence>
<keyword evidence="3" id="KW-1185">Reference proteome</keyword>
<feature type="transmembrane region" description="Helical" evidence="1">
    <location>
        <begin position="17"/>
        <end position="41"/>
    </location>
</feature>
<evidence type="ECO:0000256" key="1">
    <source>
        <dbReference type="SAM" id="Phobius"/>
    </source>
</evidence>
<reference evidence="3" key="1">
    <citation type="submission" date="2017-05" db="EMBL/GenBank/DDBJ databases">
        <authorList>
            <person name="Sung H."/>
        </authorList>
    </citation>
    <scope>NUCLEOTIDE SEQUENCE [LARGE SCALE GENOMIC DNA]</scope>
    <source>
        <strain evidence="3">AR23208</strain>
    </source>
</reference>